<dbReference type="InterPro" id="IPR050266">
    <property type="entry name" value="AB_hydrolase_sf"/>
</dbReference>
<evidence type="ECO:0000313" key="4">
    <source>
        <dbReference type="Proteomes" id="UP000620224"/>
    </source>
</evidence>
<protein>
    <submittedName>
        <fullName evidence="3">Hydrolase</fullName>
    </submittedName>
</protein>
<evidence type="ECO:0000259" key="2">
    <source>
        <dbReference type="Pfam" id="PF12697"/>
    </source>
</evidence>
<gene>
    <name evidence="3" type="ORF">GCM10010503_66510</name>
</gene>
<dbReference type="Gene3D" id="3.40.50.1820">
    <property type="entry name" value="alpha/beta hydrolase"/>
    <property type="match status" value="1"/>
</dbReference>
<dbReference type="InterPro" id="IPR000073">
    <property type="entry name" value="AB_hydrolase_1"/>
</dbReference>
<organism evidence="3 4">
    <name type="scientific">Streptomyces lucensis JCM 4490</name>
    <dbReference type="NCBI Taxonomy" id="1306176"/>
    <lineage>
        <taxon>Bacteria</taxon>
        <taxon>Bacillati</taxon>
        <taxon>Actinomycetota</taxon>
        <taxon>Actinomycetes</taxon>
        <taxon>Kitasatosporales</taxon>
        <taxon>Streptomycetaceae</taxon>
        <taxon>Streptomyces</taxon>
    </lineage>
</organism>
<reference evidence="3" key="1">
    <citation type="journal article" date="2014" name="Int. J. Syst. Evol. Microbiol.">
        <title>Complete genome sequence of Corynebacterium casei LMG S-19264T (=DSM 44701T), isolated from a smear-ripened cheese.</title>
        <authorList>
            <consortium name="US DOE Joint Genome Institute (JGI-PGF)"/>
            <person name="Walter F."/>
            <person name="Albersmeier A."/>
            <person name="Kalinowski J."/>
            <person name="Ruckert C."/>
        </authorList>
    </citation>
    <scope>NUCLEOTIDE SEQUENCE</scope>
    <source>
        <strain evidence="3">JCM 4490</strain>
    </source>
</reference>
<dbReference type="EMBL" id="BMUE01000023">
    <property type="protein sequence ID" value="GGW79577.1"/>
    <property type="molecule type" value="Genomic_DNA"/>
</dbReference>
<dbReference type="Proteomes" id="UP000620224">
    <property type="component" value="Unassembled WGS sequence"/>
</dbReference>
<keyword evidence="1 3" id="KW-0378">Hydrolase</keyword>
<dbReference type="InterPro" id="IPR029058">
    <property type="entry name" value="AB_hydrolase_fold"/>
</dbReference>
<dbReference type="AlphaFoldDB" id="A0A918JHZ8"/>
<dbReference type="GO" id="GO:0016020">
    <property type="term" value="C:membrane"/>
    <property type="evidence" value="ECO:0007669"/>
    <property type="project" value="TreeGrafter"/>
</dbReference>
<dbReference type="GO" id="GO:0016787">
    <property type="term" value="F:hydrolase activity"/>
    <property type="evidence" value="ECO:0007669"/>
    <property type="project" value="UniProtKB-KW"/>
</dbReference>
<comment type="caution">
    <text evidence="3">The sequence shown here is derived from an EMBL/GenBank/DDBJ whole genome shotgun (WGS) entry which is preliminary data.</text>
</comment>
<evidence type="ECO:0000313" key="3">
    <source>
        <dbReference type="EMBL" id="GGW79577.1"/>
    </source>
</evidence>
<dbReference type="InterPro" id="IPR000639">
    <property type="entry name" value="Epox_hydrolase-like"/>
</dbReference>
<dbReference type="Pfam" id="PF12697">
    <property type="entry name" value="Abhydrolase_6"/>
    <property type="match status" value="1"/>
</dbReference>
<feature type="domain" description="AB hydrolase-1" evidence="2">
    <location>
        <begin position="23"/>
        <end position="256"/>
    </location>
</feature>
<sequence length="266" mass="28498">MPSLAVADATLAYSVHGTGDPIVMVMGTGGRAHTWMAHQVPAFVAAGHRVVVFDNRGSGPGPVAPFTLSSMVDDTAALVEALDLGPCRIVGASLGAIIAQELALGRPELVRQAVFMATRGRTDMLRRAMVTAEIEQSEVGTRQPAGRLALRRALYNLSPHTLRDDARADTWLTLLEAPPDTGAGYRCQLAATLVPDRLREYAKIRTPSMVITFADDIVTPPFLGGEVADAIDGCRYEEIPLCGHYGYLERPGDVNRIILDFFAAAS</sequence>
<proteinExistence type="predicted"/>
<accession>A0A918JHZ8</accession>
<evidence type="ECO:0000256" key="1">
    <source>
        <dbReference type="ARBA" id="ARBA00022801"/>
    </source>
</evidence>
<keyword evidence="4" id="KW-1185">Reference proteome</keyword>
<dbReference type="PRINTS" id="PR00412">
    <property type="entry name" value="EPOXHYDRLASE"/>
</dbReference>
<dbReference type="PANTHER" id="PTHR43798:SF31">
    <property type="entry name" value="AB HYDROLASE SUPERFAMILY PROTEIN YCLE"/>
    <property type="match status" value="1"/>
</dbReference>
<dbReference type="SUPFAM" id="SSF53474">
    <property type="entry name" value="alpha/beta-Hydrolases"/>
    <property type="match status" value="1"/>
</dbReference>
<dbReference type="PANTHER" id="PTHR43798">
    <property type="entry name" value="MONOACYLGLYCEROL LIPASE"/>
    <property type="match status" value="1"/>
</dbReference>
<name>A0A918JHZ8_9ACTN</name>
<reference evidence="3" key="2">
    <citation type="submission" date="2020-09" db="EMBL/GenBank/DDBJ databases">
        <authorList>
            <person name="Sun Q."/>
            <person name="Ohkuma M."/>
        </authorList>
    </citation>
    <scope>NUCLEOTIDE SEQUENCE</scope>
    <source>
        <strain evidence="3">JCM 4490</strain>
    </source>
</reference>